<dbReference type="GO" id="GO:0006353">
    <property type="term" value="P:DNA-templated transcription termination"/>
    <property type="evidence" value="ECO:0007669"/>
    <property type="project" value="InterPro"/>
</dbReference>
<reference evidence="7" key="1">
    <citation type="submission" date="2019-08" db="EMBL/GenBank/DDBJ databases">
        <authorList>
            <person name="Kucharzyk K."/>
            <person name="Murdoch R.W."/>
            <person name="Higgins S."/>
            <person name="Loffler F."/>
        </authorList>
    </citation>
    <scope>NUCLEOTIDE SEQUENCE</scope>
</reference>
<dbReference type="GO" id="GO:0031564">
    <property type="term" value="P:transcription antitermination"/>
    <property type="evidence" value="ECO:0007669"/>
    <property type="project" value="UniProtKB-KW"/>
</dbReference>
<dbReference type="PANTHER" id="PTHR11078">
    <property type="entry name" value="N UTILIZATION SUBSTANCE PROTEIN B-RELATED"/>
    <property type="match status" value="1"/>
</dbReference>
<evidence type="ECO:0000259" key="6">
    <source>
        <dbReference type="Pfam" id="PF01029"/>
    </source>
</evidence>
<dbReference type="InterPro" id="IPR006027">
    <property type="entry name" value="NusB_RsmB_TIM44"/>
</dbReference>
<gene>
    <name evidence="7" type="primary">nusB_12</name>
    <name evidence="7" type="ORF">SDC9_75251</name>
</gene>
<dbReference type="InterPro" id="IPR035926">
    <property type="entry name" value="NusB-like_sf"/>
</dbReference>
<keyword evidence="4" id="KW-0805">Transcription regulation</keyword>
<protein>
    <submittedName>
        <fullName evidence="7">Transcription antitermination protein NusB</fullName>
    </submittedName>
</protein>
<sequence>MTGTAPRHPSSTRHKARKRALDIMFEAELRGRSVLATLTERTDAAEPPVREYTGEIVRAFDEHAADVDARISAALDKDWSLDRMPLVDRTACRIAVTEMVYLDLPIGVAVTEAIALVEEYSTDESPTFVSGVLNNVVLD</sequence>
<comment type="similarity">
    <text evidence="1">Belongs to the NusB family.</text>
</comment>
<dbReference type="Pfam" id="PF01029">
    <property type="entry name" value="NusB"/>
    <property type="match status" value="1"/>
</dbReference>
<evidence type="ECO:0000313" key="7">
    <source>
        <dbReference type="EMBL" id="MPM28723.1"/>
    </source>
</evidence>
<dbReference type="PANTHER" id="PTHR11078:SF3">
    <property type="entry name" value="ANTITERMINATION NUSB DOMAIN-CONTAINING PROTEIN"/>
    <property type="match status" value="1"/>
</dbReference>
<accession>A0A644YQH4</accession>
<evidence type="ECO:0000256" key="3">
    <source>
        <dbReference type="ARBA" id="ARBA00022884"/>
    </source>
</evidence>
<feature type="domain" description="NusB/RsmB/TIM44" evidence="6">
    <location>
        <begin position="14"/>
        <end position="136"/>
    </location>
</feature>
<evidence type="ECO:0000256" key="5">
    <source>
        <dbReference type="ARBA" id="ARBA00023163"/>
    </source>
</evidence>
<dbReference type="GO" id="GO:0003723">
    <property type="term" value="F:RNA binding"/>
    <property type="evidence" value="ECO:0007669"/>
    <property type="project" value="UniProtKB-KW"/>
</dbReference>
<dbReference type="InterPro" id="IPR011605">
    <property type="entry name" value="NusB_fam"/>
</dbReference>
<comment type="caution">
    <text evidence="7">The sequence shown here is derived from an EMBL/GenBank/DDBJ whole genome shotgun (WGS) entry which is preliminary data.</text>
</comment>
<evidence type="ECO:0000256" key="1">
    <source>
        <dbReference type="ARBA" id="ARBA00005952"/>
    </source>
</evidence>
<evidence type="ECO:0000256" key="2">
    <source>
        <dbReference type="ARBA" id="ARBA00022814"/>
    </source>
</evidence>
<name>A0A644YQH4_9ZZZZ</name>
<dbReference type="AlphaFoldDB" id="A0A644YQH4"/>
<dbReference type="SUPFAM" id="SSF48013">
    <property type="entry name" value="NusB-like"/>
    <property type="match status" value="1"/>
</dbReference>
<organism evidence="7">
    <name type="scientific">bioreactor metagenome</name>
    <dbReference type="NCBI Taxonomy" id="1076179"/>
    <lineage>
        <taxon>unclassified sequences</taxon>
        <taxon>metagenomes</taxon>
        <taxon>ecological metagenomes</taxon>
    </lineage>
</organism>
<keyword evidence="3" id="KW-0694">RNA-binding</keyword>
<keyword evidence="2" id="KW-0889">Transcription antitermination</keyword>
<dbReference type="EMBL" id="VSSQ01005330">
    <property type="protein sequence ID" value="MPM28723.1"/>
    <property type="molecule type" value="Genomic_DNA"/>
</dbReference>
<dbReference type="GO" id="GO:0005829">
    <property type="term" value="C:cytosol"/>
    <property type="evidence" value="ECO:0007669"/>
    <property type="project" value="TreeGrafter"/>
</dbReference>
<proteinExistence type="inferred from homology"/>
<keyword evidence="5" id="KW-0804">Transcription</keyword>
<dbReference type="Gene3D" id="1.10.940.10">
    <property type="entry name" value="NusB-like"/>
    <property type="match status" value="1"/>
</dbReference>
<dbReference type="HAMAP" id="MF_00073">
    <property type="entry name" value="NusB"/>
    <property type="match status" value="1"/>
</dbReference>
<dbReference type="NCBIfam" id="TIGR01951">
    <property type="entry name" value="nusB"/>
    <property type="match status" value="1"/>
</dbReference>
<evidence type="ECO:0000256" key="4">
    <source>
        <dbReference type="ARBA" id="ARBA00023015"/>
    </source>
</evidence>